<dbReference type="RefSeq" id="WP_121901355.1">
    <property type="nucleotide sequence ID" value="NZ_REFW01000002.1"/>
</dbReference>
<dbReference type="PROSITE" id="PS00070">
    <property type="entry name" value="ALDEHYDE_DEHYDR_CYS"/>
    <property type="match status" value="1"/>
</dbReference>
<evidence type="ECO:0000256" key="1">
    <source>
        <dbReference type="ARBA" id="ARBA00009986"/>
    </source>
</evidence>
<dbReference type="CDD" id="cd07087">
    <property type="entry name" value="ALDH_F3-13-14_CALDH-like"/>
    <property type="match status" value="1"/>
</dbReference>
<dbReference type="InterPro" id="IPR012394">
    <property type="entry name" value="Aldehyde_DH_NAD(P)"/>
</dbReference>
<dbReference type="InterPro" id="IPR016160">
    <property type="entry name" value="Ald_DH_CS_CYS"/>
</dbReference>
<evidence type="ECO:0000256" key="4">
    <source>
        <dbReference type="PIRNR" id="PIRNR036492"/>
    </source>
</evidence>
<evidence type="ECO:0000256" key="6">
    <source>
        <dbReference type="PROSITE-ProRule" id="PRU10007"/>
    </source>
</evidence>
<dbReference type="Gene3D" id="3.40.309.10">
    <property type="entry name" value="Aldehyde Dehydrogenase, Chain A, domain 2"/>
    <property type="match status" value="1"/>
</dbReference>
<dbReference type="InterPro" id="IPR015590">
    <property type="entry name" value="Aldehyde_DH_dom"/>
</dbReference>
<dbReference type="Proteomes" id="UP000275256">
    <property type="component" value="Unassembled WGS sequence"/>
</dbReference>
<proteinExistence type="inferred from homology"/>
<reference evidence="9 10" key="1">
    <citation type="submission" date="2018-10" db="EMBL/GenBank/DDBJ databases">
        <title>Tessaracoccus antarcticuss sp. nov., isolated from sediment.</title>
        <authorList>
            <person name="Zhou L.Y."/>
            <person name="Du Z.J."/>
        </authorList>
    </citation>
    <scope>NUCLEOTIDE SEQUENCE [LARGE SCALE GENOMIC DNA]</scope>
    <source>
        <strain evidence="9 10">JDX10</strain>
    </source>
</reference>
<dbReference type="GO" id="GO:0006081">
    <property type="term" value="P:aldehyde metabolic process"/>
    <property type="evidence" value="ECO:0007669"/>
    <property type="project" value="InterPro"/>
</dbReference>
<dbReference type="InterPro" id="IPR016163">
    <property type="entry name" value="Ald_DH_C"/>
</dbReference>
<dbReference type="PIRSF" id="PIRSF036492">
    <property type="entry name" value="ALDH"/>
    <property type="match status" value="1"/>
</dbReference>
<dbReference type="PANTHER" id="PTHR43570">
    <property type="entry name" value="ALDEHYDE DEHYDROGENASE"/>
    <property type="match status" value="1"/>
</dbReference>
<feature type="active site" evidence="5">
    <location>
        <position position="264"/>
    </location>
</feature>
<dbReference type="AlphaFoldDB" id="A0A3M0G4T3"/>
<dbReference type="Pfam" id="PF00171">
    <property type="entry name" value="Aldedh"/>
    <property type="match status" value="1"/>
</dbReference>
<evidence type="ECO:0000256" key="5">
    <source>
        <dbReference type="PIRSR" id="PIRSR036492-1"/>
    </source>
</evidence>
<organism evidence="9 10">
    <name type="scientific">Tessaracoccus antarcticus</name>
    <dbReference type="NCBI Taxonomy" id="2479848"/>
    <lineage>
        <taxon>Bacteria</taxon>
        <taxon>Bacillati</taxon>
        <taxon>Actinomycetota</taxon>
        <taxon>Actinomycetes</taxon>
        <taxon>Propionibacteriales</taxon>
        <taxon>Propionibacteriaceae</taxon>
        <taxon>Tessaracoccus</taxon>
    </lineage>
</organism>
<dbReference type="FunFam" id="3.40.309.10:FF:000003">
    <property type="entry name" value="Aldehyde dehydrogenase"/>
    <property type="match status" value="1"/>
</dbReference>
<dbReference type="OrthoDB" id="6882680at2"/>
<evidence type="ECO:0000313" key="9">
    <source>
        <dbReference type="EMBL" id="RMB59875.1"/>
    </source>
</evidence>
<dbReference type="GO" id="GO:0004029">
    <property type="term" value="F:aldehyde dehydrogenase (NAD+) activity"/>
    <property type="evidence" value="ECO:0007669"/>
    <property type="project" value="TreeGrafter"/>
</dbReference>
<accession>A0A3M0G4T3</accession>
<dbReference type="EMBL" id="REFW01000002">
    <property type="protein sequence ID" value="RMB59875.1"/>
    <property type="molecule type" value="Genomic_DNA"/>
</dbReference>
<evidence type="ECO:0000259" key="8">
    <source>
        <dbReference type="Pfam" id="PF00171"/>
    </source>
</evidence>
<dbReference type="PROSITE" id="PS00687">
    <property type="entry name" value="ALDEHYDE_DEHYDR_GLU"/>
    <property type="match status" value="1"/>
</dbReference>
<evidence type="ECO:0000256" key="7">
    <source>
        <dbReference type="RuleBase" id="RU003345"/>
    </source>
</evidence>
<keyword evidence="2 4" id="KW-0560">Oxidoreductase</keyword>
<feature type="domain" description="Aldehyde dehydrogenase" evidence="8">
    <location>
        <begin position="20"/>
        <end position="448"/>
    </location>
</feature>
<dbReference type="GO" id="GO:0005737">
    <property type="term" value="C:cytoplasm"/>
    <property type="evidence" value="ECO:0007669"/>
    <property type="project" value="TreeGrafter"/>
</dbReference>
<evidence type="ECO:0000256" key="3">
    <source>
        <dbReference type="ARBA" id="ARBA00023027"/>
    </source>
</evidence>
<dbReference type="FunFam" id="3.40.605.10:FF:000004">
    <property type="entry name" value="Aldehyde dehydrogenase"/>
    <property type="match status" value="1"/>
</dbReference>
<evidence type="ECO:0000256" key="2">
    <source>
        <dbReference type="ARBA" id="ARBA00023002"/>
    </source>
</evidence>
<keyword evidence="10" id="KW-1185">Reference proteome</keyword>
<gene>
    <name evidence="9" type="ORF">EAX62_09045</name>
</gene>
<protein>
    <recommendedName>
        <fullName evidence="4">Aldehyde dehydrogenase</fullName>
    </recommendedName>
</protein>
<comment type="caution">
    <text evidence="9">The sequence shown here is derived from an EMBL/GenBank/DDBJ whole genome shotgun (WGS) entry which is preliminary data.</text>
</comment>
<dbReference type="SUPFAM" id="SSF53720">
    <property type="entry name" value="ALDH-like"/>
    <property type="match status" value="1"/>
</dbReference>
<dbReference type="InterPro" id="IPR016161">
    <property type="entry name" value="Ald_DH/histidinol_DH"/>
</dbReference>
<feature type="active site" evidence="5 6">
    <location>
        <position position="230"/>
    </location>
</feature>
<sequence length="476" mass="51172">MIAEQTGRPAAVGGGASTDASATIEQQVALARHAFSSGRTRPLAWRRHQLEALNRMLSECAPRIRGALMTDLAKNEVESQVTEIESVIMEARTTLRNLERWTRDRKVRTPLVLGTARAMIRREPLGTVLIIGPWNYPIHLLLMPLIGALAAGNAVVLKPSEVAPACSALMADVLPRFLDADAVQVVEGGVEETTRLLEHSFDHIFYTGNGAVGSIVMAAAARTLTPVTLELGGKSPVWVDDSAQLDAAARTIAWGKFSNCGQTCVAPDYVLTTPELVEPLAQAISRAARQMYGPDAQESHDYGRIINALHTERLAGLLDSGRAFLGGDVDVADRYVAPTVLLDVAPDSPVMQDEIFGPILPIVAVAGLDDAIDFINARPKPLALYGFTTRDAVREQLLRRTSSGGVGFNLVITQLGVPSLPFGGVGGSGMGRYHGEFSVTTFSHEKAVLHKRPGTDPMALARPPFSWLTRKLLVRG</sequence>
<keyword evidence="3" id="KW-0520">NAD</keyword>
<dbReference type="Gene3D" id="3.40.605.10">
    <property type="entry name" value="Aldehyde Dehydrogenase, Chain A, domain 1"/>
    <property type="match status" value="1"/>
</dbReference>
<dbReference type="InterPro" id="IPR029510">
    <property type="entry name" value="Ald_DH_CS_GLU"/>
</dbReference>
<dbReference type="PANTHER" id="PTHR43570:SF16">
    <property type="entry name" value="ALDEHYDE DEHYDROGENASE TYPE III, ISOFORM Q"/>
    <property type="match status" value="1"/>
</dbReference>
<evidence type="ECO:0000313" key="10">
    <source>
        <dbReference type="Proteomes" id="UP000275256"/>
    </source>
</evidence>
<dbReference type="InterPro" id="IPR016162">
    <property type="entry name" value="Ald_DH_N"/>
</dbReference>
<comment type="similarity">
    <text evidence="1 4 7">Belongs to the aldehyde dehydrogenase family.</text>
</comment>
<name>A0A3M0G4T3_9ACTN</name>